<evidence type="ECO:0000256" key="3">
    <source>
        <dbReference type="SAM" id="SignalP"/>
    </source>
</evidence>
<evidence type="ECO:0000256" key="2">
    <source>
        <dbReference type="ARBA" id="ARBA00022801"/>
    </source>
</evidence>
<protein>
    <recommendedName>
        <fullName evidence="4">NodB homology domain-containing protein</fullName>
    </recommendedName>
</protein>
<evidence type="ECO:0000259" key="4">
    <source>
        <dbReference type="PROSITE" id="PS51677"/>
    </source>
</evidence>
<feature type="signal peptide" evidence="3">
    <location>
        <begin position="1"/>
        <end position="25"/>
    </location>
</feature>
<keyword evidence="6" id="KW-1185">Reference proteome</keyword>
<gene>
    <name evidence="5" type="ORF">GCM10010412_035250</name>
</gene>
<sequence length="269" mass="30216">MSLSGGSMRVWSALLALALVAGCTAHETVKEPSAVPLNARIPAQFEPEVLAKLLAAVQPDWPRPTEPVDCTRSKCVALTFDDGPGDHTRRLLDLLDEREVKATFFVVGRMVAADRHHNLRRMVEDGHELGNHSWSHAQLTALPMDGIRHELLRTQNLVEKITGVRMRVMRPPYGATDGRVAAETRRERLAQILWNVDTFDWRDRVPSMVARRAARATKGSIVLLHDIHRTTVQAVPHLIDTLAKRDYRFVTVSELYGGTPDPGRKYTER</sequence>
<feature type="chain" id="PRO_5046923915" description="NodB homology domain-containing protein" evidence="3">
    <location>
        <begin position="26"/>
        <end position="269"/>
    </location>
</feature>
<dbReference type="CDD" id="cd10917">
    <property type="entry name" value="CE4_NodB_like_6s_7s"/>
    <property type="match status" value="1"/>
</dbReference>
<dbReference type="PANTHER" id="PTHR10587:SF133">
    <property type="entry name" value="CHITIN DEACETYLASE 1-RELATED"/>
    <property type="match status" value="1"/>
</dbReference>
<feature type="domain" description="NodB homology" evidence="4">
    <location>
        <begin position="74"/>
        <end position="250"/>
    </location>
</feature>
<dbReference type="PROSITE" id="PS51677">
    <property type="entry name" value="NODB"/>
    <property type="match status" value="1"/>
</dbReference>
<evidence type="ECO:0000313" key="5">
    <source>
        <dbReference type="EMBL" id="GAA2661932.1"/>
    </source>
</evidence>
<dbReference type="Pfam" id="PF01522">
    <property type="entry name" value="Polysacc_deac_1"/>
    <property type="match status" value="1"/>
</dbReference>
<keyword evidence="1" id="KW-0479">Metal-binding</keyword>
<dbReference type="InterPro" id="IPR011330">
    <property type="entry name" value="Glyco_hydro/deAcase_b/a-brl"/>
</dbReference>
<proteinExistence type="predicted"/>
<reference evidence="5 6" key="1">
    <citation type="journal article" date="2019" name="Int. J. Syst. Evol. Microbiol.">
        <title>The Global Catalogue of Microorganisms (GCM) 10K type strain sequencing project: providing services to taxonomists for standard genome sequencing and annotation.</title>
        <authorList>
            <consortium name="The Broad Institute Genomics Platform"/>
            <consortium name="The Broad Institute Genome Sequencing Center for Infectious Disease"/>
            <person name="Wu L."/>
            <person name="Ma J."/>
        </authorList>
    </citation>
    <scope>NUCLEOTIDE SEQUENCE [LARGE SCALE GENOMIC DNA]</scope>
    <source>
        <strain evidence="5 6">JCM 6835</strain>
    </source>
</reference>
<organism evidence="5 6">
    <name type="scientific">Nonomuraea recticatena</name>
    <dbReference type="NCBI Taxonomy" id="46178"/>
    <lineage>
        <taxon>Bacteria</taxon>
        <taxon>Bacillati</taxon>
        <taxon>Actinomycetota</taxon>
        <taxon>Actinomycetes</taxon>
        <taxon>Streptosporangiales</taxon>
        <taxon>Streptosporangiaceae</taxon>
        <taxon>Nonomuraea</taxon>
    </lineage>
</organism>
<dbReference type="InterPro" id="IPR050248">
    <property type="entry name" value="Polysacc_deacetylase_ArnD"/>
</dbReference>
<dbReference type="InterPro" id="IPR002509">
    <property type="entry name" value="NODB_dom"/>
</dbReference>
<keyword evidence="3" id="KW-0732">Signal</keyword>
<comment type="caution">
    <text evidence="5">The sequence shown here is derived from an EMBL/GenBank/DDBJ whole genome shotgun (WGS) entry which is preliminary data.</text>
</comment>
<evidence type="ECO:0000313" key="6">
    <source>
        <dbReference type="Proteomes" id="UP001501666"/>
    </source>
</evidence>
<dbReference type="EMBL" id="BAAATE010000008">
    <property type="protein sequence ID" value="GAA2661932.1"/>
    <property type="molecule type" value="Genomic_DNA"/>
</dbReference>
<keyword evidence="2" id="KW-0378">Hydrolase</keyword>
<dbReference type="Gene3D" id="3.20.20.370">
    <property type="entry name" value="Glycoside hydrolase/deacetylase"/>
    <property type="match status" value="1"/>
</dbReference>
<accession>A0ABN3RVL6</accession>
<name>A0ABN3RVL6_9ACTN</name>
<evidence type="ECO:0000256" key="1">
    <source>
        <dbReference type="ARBA" id="ARBA00022723"/>
    </source>
</evidence>
<dbReference type="SUPFAM" id="SSF88713">
    <property type="entry name" value="Glycoside hydrolase/deacetylase"/>
    <property type="match status" value="1"/>
</dbReference>
<dbReference type="Proteomes" id="UP001501666">
    <property type="component" value="Unassembled WGS sequence"/>
</dbReference>
<dbReference type="PANTHER" id="PTHR10587">
    <property type="entry name" value="GLYCOSYL TRANSFERASE-RELATED"/>
    <property type="match status" value="1"/>
</dbReference>